<dbReference type="GO" id="GO:0060271">
    <property type="term" value="P:cilium assembly"/>
    <property type="evidence" value="ECO:0007669"/>
    <property type="project" value="Ensembl"/>
</dbReference>
<evidence type="ECO:0000256" key="2">
    <source>
        <dbReference type="ARBA" id="ARBA00004300"/>
    </source>
</evidence>
<keyword evidence="8" id="KW-0206">Cytoskeleton</keyword>
<evidence type="ECO:0000256" key="12">
    <source>
        <dbReference type="ARBA" id="ARBA00063260"/>
    </source>
</evidence>
<feature type="compositionally biased region" description="Polar residues" evidence="15">
    <location>
        <begin position="324"/>
        <end position="338"/>
    </location>
</feature>
<dbReference type="Pfam" id="PF00581">
    <property type="entry name" value="Rhodanese"/>
    <property type="match status" value="1"/>
</dbReference>
<comment type="function">
    <text evidence="11">Required during ciliogenesis for tubulin glutamylation in cilium. Probably acts by participating in the transport of TTLL6, a tubulin polyglutamylase, between the basal body and the cilium.</text>
</comment>
<keyword evidence="7" id="KW-0969">Cilium</keyword>
<evidence type="ECO:0000256" key="14">
    <source>
        <dbReference type="ARBA" id="ARBA00083483"/>
    </source>
</evidence>
<comment type="subunit">
    <text evidence="12">Found in a complex with TTLL6.</text>
</comment>
<dbReference type="InterPro" id="IPR036873">
    <property type="entry name" value="Rhodanese-like_dom_sf"/>
</dbReference>
<dbReference type="InterPro" id="IPR051889">
    <property type="entry name" value="CEP41"/>
</dbReference>
<evidence type="ECO:0000256" key="9">
    <source>
        <dbReference type="ARBA" id="ARBA00023273"/>
    </source>
</evidence>
<dbReference type="PANTHER" id="PTHR44390">
    <property type="entry name" value="CENTROSOMAL PROTEIN OF 41 KDA"/>
    <property type="match status" value="1"/>
</dbReference>
<dbReference type="GO" id="GO:0005814">
    <property type="term" value="C:centriole"/>
    <property type="evidence" value="ECO:0007669"/>
    <property type="project" value="Ensembl"/>
</dbReference>
<dbReference type="AlphaFoldDB" id="A0A8C5KXZ5"/>
<feature type="compositionally biased region" description="Polar residues" evidence="15">
    <location>
        <begin position="348"/>
        <end position="367"/>
    </location>
</feature>
<evidence type="ECO:0000259" key="16">
    <source>
        <dbReference type="PROSITE" id="PS50206"/>
    </source>
</evidence>
<feature type="domain" description="Rhodanese" evidence="16">
    <location>
        <begin position="175"/>
        <end position="272"/>
    </location>
</feature>
<feature type="region of interest" description="Disordered" evidence="15">
    <location>
        <begin position="96"/>
        <end position="143"/>
    </location>
</feature>
<keyword evidence="6" id="KW-0653">Protein transport</keyword>
<evidence type="ECO:0000313" key="18">
    <source>
        <dbReference type="Proteomes" id="UP000694385"/>
    </source>
</evidence>
<keyword evidence="5" id="KW-0970">Cilium biogenesis/degradation</keyword>
<evidence type="ECO:0000256" key="8">
    <source>
        <dbReference type="ARBA" id="ARBA00023212"/>
    </source>
</evidence>
<gene>
    <name evidence="17" type="primary">Cep41</name>
</gene>
<dbReference type="GO" id="GO:0036064">
    <property type="term" value="C:ciliary basal body"/>
    <property type="evidence" value="ECO:0007669"/>
    <property type="project" value="Ensembl"/>
</dbReference>
<name>A0A8C5KXZ5_JACJA</name>
<evidence type="ECO:0000256" key="4">
    <source>
        <dbReference type="ARBA" id="ARBA00022490"/>
    </source>
</evidence>
<feature type="compositionally biased region" description="Polar residues" evidence="15">
    <location>
        <begin position="113"/>
        <end position="133"/>
    </location>
</feature>
<keyword evidence="9" id="KW-0966">Cell projection</keyword>
<dbReference type="GO" id="GO:0015031">
    <property type="term" value="P:protein transport"/>
    <property type="evidence" value="ECO:0007669"/>
    <property type="project" value="UniProtKB-KW"/>
</dbReference>
<accession>A0A8C5KXZ5</accession>
<dbReference type="Gene3D" id="3.40.250.10">
    <property type="entry name" value="Rhodanese-like domain"/>
    <property type="match status" value="1"/>
</dbReference>
<evidence type="ECO:0000313" key="17">
    <source>
        <dbReference type="Ensembl" id="ENSJJAP00000015798.1"/>
    </source>
</evidence>
<keyword evidence="4" id="KW-0963">Cytoplasm</keyword>
<dbReference type="FunFam" id="3.40.250.10:FF:000012">
    <property type="entry name" value="Centrosomal protein of 41 kDa"/>
    <property type="match status" value="1"/>
</dbReference>
<feature type="region of interest" description="Disordered" evidence="15">
    <location>
        <begin position="320"/>
        <end position="379"/>
    </location>
</feature>
<comment type="subcellular location">
    <subcellularLocation>
        <location evidence="1">Cytoplasm</location>
        <location evidence="1">Cytoskeleton</location>
        <location evidence="1">Cilium basal body</location>
    </subcellularLocation>
    <subcellularLocation>
        <location evidence="2">Cytoplasm</location>
        <location evidence="2">Cytoskeleton</location>
        <location evidence="2">Microtubule organizing center</location>
        <location evidence="2">Centrosome</location>
    </subcellularLocation>
</comment>
<evidence type="ECO:0000256" key="10">
    <source>
        <dbReference type="ARBA" id="ARBA00038465"/>
    </source>
</evidence>
<dbReference type="PANTHER" id="PTHR44390:SF1">
    <property type="entry name" value="CENTROSOMAL PROTEIN OF 41 KDA"/>
    <property type="match status" value="1"/>
</dbReference>
<organism evidence="17 18">
    <name type="scientific">Jaculus jaculus</name>
    <name type="common">Lesser Egyptian jerboa</name>
    <dbReference type="NCBI Taxonomy" id="51337"/>
    <lineage>
        <taxon>Eukaryota</taxon>
        <taxon>Metazoa</taxon>
        <taxon>Chordata</taxon>
        <taxon>Craniata</taxon>
        <taxon>Vertebrata</taxon>
        <taxon>Euteleostomi</taxon>
        <taxon>Mammalia</taxon>
        <taxon>Eutheria</taxon>
        <taxon>Euarchontoglires</taxon>
        <taxon>Glires</taxon>
        <taxon>Rodentia</taxon>
        <taxon>Myomorpha</taxon>
        <taxon>Dipodoidea</taxon>
        <taxon>Dipodidae</taxon>
        <taxon>Dipodinae</taxon>
        <taxon>Jaculus</taxon>
    </lineage>
</organism>
<evidence type="ECO:0000256" key="7">
    <source>
        <dbReference type="ARBA" id="ARBA00023069"/>
    </source>
</evidence>
<evidence type="ECO:0000256" key="5">
    <source>
        <dbReference type="ARBA" id="ARBA00022794"/>
    </source>
</evidence>
<dbReference type="Ensembl" id="ENSJJAT00000022305.1">
    <property type="protein sequence ID" value="ENSJJAP00000015798.1"/>
    <property type="gene ID" value="ENSJJAG00000017848.1"/>
</dbReference>
<keyword evidence="3" id="KW-0813">Transport</keyword>
<reference evidence="17" key="2">
    <citation type="submission" date="2025-09" db="UniProtKB">
        <authorList>
            <consortium name="Ensembl"/>
        </authorList>
    </citation>
    <scope>IDENTIFICATION</scope>
</reference>
<proteinExistence type="inferred from homology"/>
<sequence length="379" mass="42202">WGNDLHLNNEESFLFIYLTEEGGERERIPQNPRYQHVKSRLDTGNSMTKYIEKLEEIKKKTKTYTHLHMSFFFYQVIQVASLSDQTLEVTAEEIQRLEDNDSATSEPDAEAATKTNGKGSPGEQSPSPIQFINSMGAGDSSRSTLQSVISGVGELDVDKGLVKREEPSEKDKPYPDCPFLLLDVRDRDSYQQCHIVGAYSYPVATLSRTMNPYSSDILDYKNAHGKIIILYDDDERLASQAATTMCERGFENLFMLSGGLKVLAQKFPEGLVTGSLPASCQQALPPGSARKRSSPKVPTLPAENKWRLTPEDLKKIEHYLEGDQSLTDNPGRPNQSNSSRRDSKVPNARSSQNLPTGGPVSHSNPRVLNSGHLQGKPWK</sequence>
<dbReference type="CDD" id="cd00158">
    <property type="entry name" value="RHOD"/>
    <property type="match status" value="1"/>
</dbReference>
<feature type="region of interest" description="Disordered" evidence="15">
    <location>
        <begin position="282"/>
        <end position="308"/>
    </location>
</feature>
<comment type="similarity">
    <text evidence="10">Belongs to the CEP41 family.</text>
</comment>
<keyword evidence="18" id="KW-1185">Reference proteome</keyword>
<dbReference type="GeneTree" id="ENSGT00390000002222"/>
<evidence type="ECO:0000256" key="11">
    <source>
        <dbReference type="ARBA" id="ARBA00055268"/>
    </source>
</evidence>
<evidence type="ECO:0000256" key="6">
    <source>
        <dbReference type="ARBA" id="ARBA00022927"/>
    </source>
</evidence>
<protein>
    <recommendedName>
        <fullName evidence="13">Centrosomal protein of 41 kDa</fullName>
    </recommendedName>
    <alternativeName>
        <fullName evidence="14">Testis-specific gene A14 protein</fullName>
    </alternativeName>
</protein>
<dbReference type="InterPro" id="IPR001763">
    <property type="entry name" value="Rhodanese-like_dom"/>
</dbReference>
<reference evidence="17" key="1">
    <citation type="submission" date="2025-08" db="UniProtKB">
        <authorList>
            <consortium name="Ensembl"/>
        </authorList>
    </citation>
    <scope>IDENTIFICATION</scope>
</reference>
<evidence type="ECO:0000256" key="3">
    <source>
        <dbReference type="ARBA" id="ARBA00022448"/>
    </source>
</evidence>
<dbReference type="SMART" id="SM00450">
    <property type="entry name" value="RHOD"/>
    <property type="match status" value="1"/>
</dbReference>
<dbReference type="Proteomes" id="UP000694385">
    <property type="component" value="Unassembled WGS sequence"/>
</dbReference>
<evidence type="ECO:0000256" key="15">
    <source>
        <dbReference type="SAM" id="MobiDB-lite"/>
    </source>
</evidence>
<evidence type="ECO:0000256" key="1">
    <source>
        <dbReference type="ARBA" id="ARBA00004120"/>
    </source>
</evidence>
<evidence type="ECO:0000256" key="13">
    <source>
        <dbReference type="ARBA" id="ARBA00071733"/>
    </source>
</evidence>
<dbReference type="SUPFAM" id="SSF52821">
    <property type="entry name" value="Rhodanese/Cell cycle control phosphatase"/>
    <property type="match status" value="1"/>
</dbReference>
<dbReference type="PROSITE" id="PS50206">
    <property type="entry name" value="RHODANESE_3"/>
    <property type="match status" value="1"/>
</dbReference>
<dbReference type="GO" id="GO:0005813">
    <property type="term" value="C:centrosome"/>
    <property type="evidence" value="ECO:0007669"/>
    <property type="project" value="UniProtKB-SubCell"/>
</dbReference>